<dbReference type="InterPro" id="IPR023796">
    <property type="entry name" value="Serpin_dom"/>
</dbReference>
<comment type="caution">
    <text evidence="3">The sequence shown here is derived from an EMBL/GenBank/DDBJ whole genome shotgun (WGS) entry which is preliminary data.</text>
</comment>
<protein>
    <submittedName>
        <fullName evidence="3">Serpin superfamily</fullName>
    </submittedName>
</protein>
<dbReference type="CDD" id="cd02043">
    <property type="entry name" value="serpinP_plants"/>
    <property type="match status" value="1"/>
</dbReference>
<name>A0A8T2ADR4_ARASU</name>
<organism evidence="3 4">
    <name type="scientific">Arabidopsis suecica</name>
    <name type="common">Swedish thale-cress</name>
    <name type="synonym">Cardaminopsis suecica</name>
    <dbReference type="NCBI Taxonomy" id="45249"/>
    <lineage>
        <taxon>Eukaryota</taxon>
        <taxon>Viridiplantae</taxon>
        <taxon>Streptophyta</taxon>
        <taxon>Embryophyta</taxon>
        <taxon>Tracheophyta</taxon>
        <taxon>Spermatophyta</taxon>
        <taxon>Magnoliopsida</taxon>
        <taxon>eudicotyledons</taxon>
        <taxon>Gunneridae</taxon>
        <taxon>Pentapetalae</taxon>
        <taxon>rosids</taxon>
        <taxon>malvids</taxon>
        <taxon>Brassicales</taxon>
        <taxon>Brassicaceae</taxon>
        <taxon>Camelineae</taxon>
        <taxon>Arabidopsis</taxon>
    </lineage>
</organism>
<evidence type="ECO:0000259" key="2">
    <source>
        <dbReference type="SMART" id="SM00093"/>
    </source>
</evidence>
<reference evidence="3 4" key="1">
    <citation type="submission" date="2020-12" db="EMBL/GenBank/DDBJ databases">
        <title>Concerted genomic and epigenomic changes stabilize Arabidopsis allopolyploids.</title>
        <authorList>
            <person name="Chen Z."/>
        </authorList>
    </citation>
    <scope>NUCLEOTIDE SEQUENCE [LARGE SCALE GENOMIC DNA]</scope>
    <source>
        <strain evidence="3">As9502</strain>
        <tissue evidence="3">Leaf</tissue>
    </source>
</reference>
<sequence length="385" mass="42722">MDLGKSIENQNNVVVRLAKQVIDTIANGSNLVFSPTSINVLLSLIAAGSSPNTKEEILSFLMSPSTDHLNALLAKISDSGPERSDLCLSAANGVWVDKSVSLKSSFKELLENSYKATCSQVDFATKPGDVIDEVNTWAEVNTNGLIKKILSRDSIETIRSSTLILANAVYFKAAWNRKFDAKLTKDNDFHLLDGNTVKVPFMISYEDQYLRDYDGFQVLRLPYVEDQRQFSMYIYLPNDKDGLPALLEKISSEPGFLDNHIPLHRISVDAFRIPKFNFSFEFKASDVLKDMGLTLPFTSGGNLTEMVDSPSNGDKLYVSSILHKACIEVDEEGTEAAAVSVGVIMLMCLRRNPDFVADHPFLFTVREDKSGVILFMGQVLDPSKH</sequence>
<dbReference type="PROSITE" id="PS00284">
    <property type="entry name" value="SERPIN"/>
    <property type="match status" value="1"/>
</dbReference>
<dbReference type="Pfam" id="PF00079">
    <property type="entry name" value="Serpin"/>
    <property type="match status" value="1"/>
</dbReference>
<dbReference type="PANTHER" id="PTHR11461">
    <property type="entry name" value="SERINE PROTEASE INHIBITOR, SERPIN"/>
    <property type="match status" value="1"/>
</dbReference>
<feature type="domain" description="Serpin" evidence="2">
    <location>
        <begin position="15"/>
        <end position="382"/>
    </location>
</feature>
<keyword evidence="4" id="KW-1185">Reference proteome</keyword>
<accession>A0A8T2ADR4</accession>
<dbReference type="Proteomes" id="UP000694251">
    <property type="component" value="Chromosome 9"/>
</dbReference>
<evidence type="ECO:0000313" key="4">
    <source>
        <dbReference type="Proteomes" id="UP000694251"/>
    </source>
</evidence>
<dbReference type="AlphaFoldDB" id="A0A8T2ADR4"/>
<dbReference type="GO" id="GO:0004867">
    <property type="term" value="F:serine-type endopeptidase inhibitor activity"/>
    <property type="evidence" value="ECO:0007669"/>
    <property type="project" value="InterPro"/>
</dbReference>
<dbReference type="InterPro" id="IPR000215">
    <property type="entry name" value="Serpin_fam"/>
</dbReference>
<proteinExistence type="inferred from homology"/>
<dbReference type="OrthoDB" id="1063785at2759"/>
<dbReference type="EMBL" id="JAEFBJ010000009">
    <property type="protein sequence ID" value="KAG7572392.1"/>
    <property type="molecule type" value="Genomic_DNA"/>
</dbReference>
<dbReference type="SMART" id="SM00093">
    <property type="entry name" value="SERPIN"/>
    <property type="match status" value="1"/>
</dbReference>
<dbReference type="PANTHER" id="PTHR11461:SF304">
    <property type="entry name" value="SERPIN-Z10-RELATED"/>
    <property type="match status" value="1"/>
</dbReference>
<evidence type="ECO:0000256" key="1">
    <source>
        <dbReference type="RuleBase" id="RU000411"/>
    </source>
</evidence>
<comment type="similarity">
    <text evidence="1">Belongs to the serpin family.</text>
</comment>
<gene>
    <name evidence="3" type="ORF">ISN44_As09g007560</name>
</gene>
<evidence type="ECO:0000313" key="3">
    <source>
        <dbReference type="EMBL" id="KAG7572392.1"/>
    </source>
</evidence>
<dbReference type="GO" id="GO:0005615">
    <property type="term" value="C:extracellular space"/>
    <property type="evidence" value="ECO:0007669"/>
    <property type="project" value="InterPro"/>
</dbReference>
<dbReference type="InterPro" id="IPR023795">
    <property type="entry name" value="Serpin_CS"/>
</dbReference>